<sequence>MPKKKNDESISLSALEEDLLTALFSKELYGLQIINAINEASEGKRQIGFGSLYPTLHRMEKKGLVKARWGEQTDPESGGARRKYYQVTGLGEQILQETQEYRAQLARWKPALIERFGFVRLVFSQIGV</sequence>
<dbReference type="PANTHER" id="PTHR33169:SF14">
    <property type="entry name" value="TRANSCRIPTIONAL REGULATOR RV3488"/>
    <property type="match status" value="1"/>
</dbReference>
<dbReference type="PANTHER" id="PTHR33169">
    <property type="entry name" value="PADR-FAMILY TRANSCRIPTIONAL REGULATOR"/>
    <property type="match status" value="1"/>
</dbReference>
<evidence type="ECO:0000313" key="3">
    <source>
        <dbReference type="Proteomes" id="UP000218418"/>
    </source>
</evidence>
<dbReference type="Gene3D" id="1.10.10.10">
    <property type="entry name" value="Winged helix-like DNA-binding domain superfamily/Winged helix DNA-binding domain"/>
    <property type="match status" value="1"/>
</dbReference>
<evidence type="ECO:0000313" key="2">
    <source>
        <dbReference type="EMBL" id="BAY84368.1"/>
    </source>
</evidence>
<proteinExistence type="predicted"/>
<dbReference type="OrthoDB" id="9808017at2"/>
<dbReference type="InterPro" id="IPR005149">
    <property type="entry name" value="Tscrpt_reg_PadR_N"/>
</dbReference>
<feature type="domain" description="Transcription regulator PadR N-terminal" evidence="1">
    <location>
        <begin position="19"/>
        <end position="97"/>
    </location>
</feature>
<gene>
    <name evidence="2" type="ORF">NIES267_38640</name>
</gene>
<reference evidence="2 3" key="1">
    <citation type="submission" date="2017-06" db="EMBL/GenBank/DDBJ databases">
        <title>Genome sequencing of cyanobaciteial culture collection at National Institute for Environmental Studies (NIES).</title>
        <authorList>
            <person name="Hirose Y."/>
            <person name="Shimura Y."/>
            <person name="Fujisawa T."/>
            <person name="Nakamura Y."/>
            <person name="Kawachi M."/>
        </authorList>
    </citation>
    <scope>NUCLEOTIDE SEQUENCE [LARGE SCALE GENOMIC DNA]</scope>
    <source>
        <strain evidence="2 3">NIES-267</strain>
    </source>
</reference>
<dbReference type="EMBL" id="AP018227">
    <property type="protein sequence ID" value="BAY84368.1"/>
    <property type="molecule type" value="Genomic_DNA"/>
</dbReference>
<keyword evidence="3" id="KW-1185">Reference proteome</keyword>
<dbReference type="InterPro" id="IPR036390">
    <property type="entry name" value="WH_DNA-bd_sf"/>
</dbReference>
<dbReference type="Pfam" id="PF03551">
    <property type="entry name" value="PadR"/>
    <property type="match status" value="1"/>
</dbReference>
<organism evidence="2 3">
    <name type="scientific">Calothrix parasitica NIES-267</name>
    <dbReference type="NCBI Taxonomy" id="1973488"/>
    <lineage>
        <taxon>Bacteria</taxon>
        <taxon>Bacillati</taxon>
        <taxon>Cyanobacteriota</taxon>
        <taxon>Cyanophyceae</taxon>
        <taxon>Nostocales</taxon>
        <taxon>Calotrichaceae</taxon>
        <taxon>Calothrix</taxon>
    </lineage>
</organism>
<dbReference type="InterPro" id="IPR036388">
    <property type="entry name" value="WH-like_DNA-bd_sf"/>
</dbReference>
<dbReference type="AlphaFoldDB" id="A0A1Z4LTI2"/>
<dbReference type="Proteomes" id="UP000218418">
    <property type="component" value="Chromosome"/>
</dbReference>
<dbReference type="InterPro" id="IPR052509">
    <property type="entry name" value="Metal_resp_DNA-bind_regulator"/>
</dbReference>
<name>A0A1Z4LTI2_9CYAN</name>
<evidence type="ECO:0000259" key="1">
    <source>
        <dbReference type="Pfam" id="PF03551"/>
    </source>
</evidence>
<dbReference type="SUPFAM" id="SSF46785">
    <property type="entry name" value="Winged helix' DNA-binding domain"/>
    <property type="match status" value="1"/>
</dbReference>
<accession>A0A1Z4LTI2</accession>
<protein>
    <submittedName>
        <fullName evidence="2">Transcriptional regulator, PadR family protein</fullName>
    </submittedName>
</protein>